<dbReference type="Pfam" id="PF00970">
    <property type="entry name" value="FAD_binding_6"/>
    <property type="match status" value="1"/>
</dbReference>
<dbReference type="InterPro" id="IPR017927">
    <property type="entry name" value="FAD-bd_FR_type"/>
</dbReference>
<name>A0A4R6RMY1_9BURK</name>
<dbReference type="AlphaFoldDB" id="A0A4R6RMY1"/>
<dbReference type="PANTHER" id="PTHR47354:SF3">
    <property type="entry name" value="OXIDOREDUCTASE-RELATED"/>
    <property type="match status" value="1"/>
</dbReference>
<dbReference type="Pfam" id="PF00111">
    <property type="entry name" value="Fer2"/>
    <property type="match status" value="1"/>
</dbReference>
<dbReference type="Gene3D" id="2.40.30.10">
    <property type="entry name" value="Translation factors"/>
    <property type="match status" value="1"/>
</dbReference>
<keyword evidence="4" id="KW-1185">Reference proteome</keyword>
<dbReference type="SUPFAM" id="SSF54292">
    <property type="entry name" value="2Fe-2S ferredoxin-like"/>
    <property type="match status" value="1"/>
</dbReference>
<dbReference type="EMBL" id="SNXW01000001">
    <property type="protein sequence ID" value="TDP88071.1"/>
    <property type="molecule type" value="Genomic_DNA"/>
</dbReference>
<reference evidence="3 4" key="1">
    <citation type="submission" date="2019-03" db="EMBL/GenBank/DDBJ databases">
        <title>Genomic Encyclopedia of Type Strains, Phase IV (KMG-IV): sequencing the most valuable type-strain genomes for metagenomic binning, comparative biology and taxonomic classification.</title>
        <authorList>
            <person name="Goeker M."/>
        </authorList>
    </citation>
    <scope>NUCLEOTIDE SEQUENCE [LARGE SCALE GENOMIC DNA]</scope>
    <source>
        <strain evidence="3 4">DSM 11901</strain>
    </source>
</reference>
<dbReference type="GO" id="GO:0051536">
    <property type="term" value="F:iron-sulfur cluster binding"/>
    <property type="evidence" value="ECO:0007669"/>
    <property type="project" value="InterPro"/>
</dbReference>
<dbReference type="InterPro" id="IPR017938">
    <property type="entry name" value="Riboflavin_synthase-like_b-brl"/>
</dbReference>
<dbReference type="GO" id="GO:0016491">
    <property type="term" value="F:oxidoreductase activity"/>
    <property type="evidence" value="ECO:0007669"/>
    <property type="project" value="InterPro"/>
</dbReference>
<dbReference type="InterPro" id="IPR050415">
    <property type="entry name" value="MRET"/>
</dbReference>
<dbReference type="PANTHER" id="PTHR47354">
    <property type="entry name" value="NADH OXIDOREDUCTASE HCR"/>
    <property type="match status" value="1"/>
</dbReference>
<evidence type="ECO:0000313" key="3">
    <source>
        <dbReference type="EMBL" id="TDP88071.1"/>
    </source>
</evidence>
<dbReference type="SUPFAM" id="SSF63380">
    <property type="entry name" value="Riboflavin synthase domain-like"/>
    <property type="match status" value="1"/>
</dbReference>
<dbReference type="InterPro" id="IPR008333">
    <property type="entry name" value="Cbr1-like_FAD-bd_dom"/>
</dbReference>
<dbReference type="InterPro" id="IPR001433">
    <property type="entry name" value="OxRdtase_FAD/NAD-bd"/>
</dbReference>
<dbReference type="PRINTS" id="PR00410">
    <property type="entry name" value="PHEHYDRXLASE"/>
</dbReference>
<dbReference type="InterPro" id="IPR012675">
    <property type="entry name" value="Beta-grasp_dom_sf"/>
</dbReference>
<dbReference type="CDD" id="cd06216">
    <property type="entry name" value="FNR_iron_sulfur_binding_2"/>
    <property type="match status" value="1"/>
</dbReference>
<evidence type="ECO:0000259" key="2">
    <source>
        <dbReference type="PROSITE" id="PS51384"/>
    </source>
</evidence>
<dbReference type="Proteomes" id="UP000294593">
    <property type="component" value="Unassembled WGS sequence"/>
</dbReference>
<dbReference type="InterPro" id="IPR039261">
    <property type="entry name" value="FNR_nucleotide-bd"/>
</dbReference>
<feature type="domain" description="FAD-binding FR-type" evidence="2">
    <location>
        <begin position="40"/>
        <end position="142"/>
    </location>
</feature>
<evidence type="ECO:0000313" key="4">
    <source>
        <dbReference type="Proteomes" id="UP000294593"/>
    </source>
</evidence>
<dbReference type="Pfam" id="PF00175">
    <property type="entry name" value="NAD_binding_1"/>
    <property type="match status" value="1"/>
</dbReference>
<dbReference type="CDD" id="cd00207">
    <property type="entry name" value="fer2"/>
    <property type="match status" value="1"/>
</dbReference>
<dbReference type="InterPro" id="IPR036010">
    <property type="entry name" value="2Fe-2S_ferredoxin-like_sf"/>
</dbReference>
<evidence type="ECO:0000259" key="1">
    <source>
        <dbReference type="PROSITE" id="PS51085"/>
    </source>
</evidence>
<organism evidence="3 4">
    <name type="scientific">Aquabacterium commune</name>
    <dbReference type="NCBI Taxonomy" id="70586"/>
    <lineage>
        <taxon>Bacteria</taxon>
        <taxon>Pseudomonadati</taxon>
        <taxon>Pseudomonadota</taxon>
        <taxon>Betaproteobacteria</taxon>
        <taxon>Burkholderiales</taxon>
        <taxon>Aquabacterium</taxon>
    </lineage>
</organism>
<dbReference type="Gene3D" id="3.40.50.80">
    <property type="entry name" value="Nucleotide-binding domain of ferredoxin-NADP reductase (FNR) module"/>
    <property type="match status" value="1"/>
</dbReference>
<feature type="domain" description="2Fe-2S ferredoxin-type" evidence="1">
    <location>
        <begin position="302"/>
        <end position="386"/>
    </location>
</feature>
<dbReference type="SUPFAM" id="SSF52343">
    <property type="entry name" value="Ferredoxin reductase-like, C-terminal NADP-linked domain"/>
    <property type="match status" value="1"/>
</dbReference>
<protein>
    <submittedName>
        <fullName evidence="3">Ferredoxin-NADP reductase</fullName>
    </submittedName>
</protein>
<gene>
    <name evidence="3" type="ORF">EV672_101208</name>
</gene>
<sequence>MSLTATAPAAPGLVHRLLGPMVDPATFDFWAQKLNATWSWSRALARVVERRVEAQDAVTLVLQPNGHWAGFQPGQHLNVSAEVGGRRVTRSYSLTDIPRRDGRIAITVKRVDGGRLSTQLCEHTRVGDVLELGEAFGDMTLPASAQGVQSPEGRWLFLAAGSGITPLMALTRQLAAQGMPVDVSLIYWAKTRAEFCFAGELRALARQHPRFQVHFVVTHEAAQGTDEHQGFIDHALLTRLCGNAGVSTEGSAAWADRQVLACGPGGFVDAARALTAATARSFQAEGFTPTVPADLPGAGEATTVAVSLTRSGRTLSVSSGSSLLEALEAQGLNPPSGCRMGVCHTCVCQRHSGTTLDTLTGERSAEPDMAVRLCVSRACSDLSLDL</sequence>
<accession>A0A4R6RMY1</accession>
<dbReference type="Gene3D" id="3.10.20.30">
    <property type="match status" value="1"/>
</dbReference>
<proteinExistence type="predicted"/>
<dbReference type="PROSITE" id="PS51085">
    <property type="entry name" value="2FE2S_FER_2"/>
    <property type="match status" value="1"/>
</dbReference>
<dbReference type="PROSITE" id="PS51384">
    <property type="entry name" value="FAD_FR"/>
    <property type="match status" value="1"/>
</dbReference>
<comment type="caution">
    <text evidence="3">The sequence shown here is derived from an EMBL/GenBank/DDBJ whole genome shotgun (WGS) entry which is preliminary data.</text>
</comment>
<dbReference type="RefSeq" id="WP_208110680.1">
    <property type="nucleotide sequence ID" value="NZ_SNXW01000001.1"/>
</dbReference>
<dbReference type="InterPro" id="IPR001041">
    <property type="entry name" value="2Fe-2S_ferredoxin-type"/>
</dbReference>